<evidence type="ECO:0000256" key="7">
    <source>
        <dbReference type="ARBA" id="ARBA00022777"/>
    </source>
</evidence>
<sequence length="487" mass="52303">MPDTATPPTASAEPTAQSRGSLRLRLMLGAAIWVFAALAVAVVVLRGLFVAYVEDQIRERLITDLNQLVAYTEVDASGNASLSQPLSEPQFHRPLSGLYWQIETADGRGVLRSRSLWDGVLQVPHLPVPANGDGDIQTHTTTGPTGSRLLIAERMVTFPDYDKPLRLMVGWDESKLQGLIDAFTRTLSWSFVVLAVGIVGAAWAQIAFGLGPLRRLRGALAAVGNGQNRRLLGTYPREVMPLVEDLNAMLDRNARMMSSASETAGNLAHGLKTPLAIIANEAVALAERGDHEGSALLTQQVELMRRQVDHHLARARAQAAGEARGLKTPVSPSLTRLSRVLGRLSDCRIDVLEEAPPTFRGDAQTLEEILGNLMENACKWARGQVQVRARQGRFASGGMCLELVIADDGPGIPEDRFDDVLRRGRRLDESKPGSGLGLSIVDDLTRAANGTLTLGRSPLLGGLQVIVQLPSAGRLTTAAAGQSEPSA</sequence>
<evidence type="ECO:0000256" key="6">
    <source>
        <dbReference type="ARBA" id="ARBA00022692"/>
    </source>
</evidence>
<dbReference type="PROSITE" id="PS50885">
    <property type="entry name" value="HAMP"/>
    <property type="match status" value="1"/>
</dbReference>
<comment type="subcellular location">
    <subcellularLocation>
        <location evidence="2">Membrane</location>
    </subcellularLocation>
</comment>
<keyword evidence="6 11" id="KW-0812">Transmembrane</keyword>
<dbReference type="InterPro" id="IPR050428">
    <property type="entry name" value="TCS_sensor_his_kinase"/>
</dbReference>
<dbReference type="PRINTS" id="PR00344">
    <property type="entry name" value="BCTRLSENSOR"/>
</dbReference>
<dbReference type="Gene3D" id="3.30.565.10">
    <property type="entry name" value="Histidine kinase-like ATPase, C-terminal domain"/>
    <property type="match status" value="1"/>
</dbReference>
<keyword evidence="4" id="KW-0597">Phosphoprotein</keyword>
<keyword evidence="7 14" id="KW-0418">Kinase</keyword>
<evidence type="ECO:0000256" key="5">
    <source>
        <dbReference type="ARBA" id="ARBA00022679"/>
    </source>
</evidence>
<dbReference type="InterPro" id="IPR004358">
    <property type="entry name" value="Sig_transdc_His_kin-like_C"/>
</dbReference>
<keyword evidence="5" id="KW-0808">Transferase</keyword>
<dbReference type="GO" id="GO:0000155">
    <property type="term" value="F:phosphorelay sensor kinase activity"/>
    <property type="evidence" value="ECO:0007669"/>
    <property type="project" value="InterPro"/>
</dbReference>
<dbReference type="InterPro" id="IPR036097">
    <property type="entry name" value="HisK_dim/P_sf"/>
</dbReference>
<gene>
    <name evidence="14" type="ORF">SAMN05421779_103159</name>
</gene>
<evidence type="ECO:0000256" key="3">
    <source>
        <dbReference type="ARBA" id="ARBA00012438"/>
    </source>
</evidence>
<dbReference type="EC" id="2.7.13.3" evidence="3"/>
<keyword evidence="10 11" id="KW-0472">Membrane</keyword>
<evidence type="ECO:0000256" key="4">
    <source>
        <dbReference type="ARBA" id="ARBA00022553"/>
    </source>
</evidence>
<accession>A0A1N7L7Q5</accession>
<dbReference type="PANTHER" id="PTHR45436:SF5">
    <property type="entry name" value="SENSOR HISTIDINE KINASE TRCS"/>
    <property type="match status" value="1"/>
</dbReference>
<dbReference type="AlphaFoldDB" id="A0A1N7L7Q5"/>
<keyword evidence="15" id="KW-1185">Reference proteome</keyword>
<evidence type="ECO:0000256" key="11">
    <source>
        <dbReference type="SAM" id="Phobius"/>
    </source>
</evidence>
<dbReference type="SUPFAM" id="SSF47384">
    <property type="entry name" value="Homodimeric domain of signal transducing histidine kinase"/>
    <property type="match status" value="1"/>
</dbReference>
<keyword evidence="8 11" id="KW-1133">Transmembrane helix</keyword>
<evidence type="ECO:0000313" key="15">
    <source>
        <dbReference type="Proteomes" id="UP000185678"/>
    </source>
</evidence>
<evidence type="ECO:0000259" key="12">
    <source>
        <dbReference type="PROSITE" id="PS50109"/>
    </source>
</evidence>
<evidence type="ECO:0000259" key="13">
    <source>
        <dbReference type="PROSITE" id="PS50885"/>
    </source>
</evidence>
<dbReference type="GO" id="GO:0005886">
    <property type="term" value="C:plasma membrane"/>
    <property type="evidence" value="ECO:0007669"/>
    <property type="project" value="TreeGrafter"/>
</dbReference>
<comment type="catalytic activity">
    <reaction evidence="1">
        <text>ATP + protein L-histidine = ADP + protein N-phospho-L-histidine.</text>
        <dbReference type="EC" id="2.7.13.3"/>
    </reaction>
</comment>
<reference evidence="14 15" key="1">
    <citation type="submission" date="2017-01" db="EMBL/GenBank/DDBJ databases">
        <authorList>
            <person name="Mah S.A."/>
            <person name="Swanson W.J."/>
            <person name="Moy G.W."/>
            <person name="Vacquier V.D."/>
        </authorList>
    </citation>
    <scope>NUCLEOTIDE SEQUENCE [LARGE SCALE GENOMIC DNA]</scope>
    <source>
        <strain evidence="14 15">DSM 11589</strain>
    </source>
</reference>
<feature type="transmembrane region" description="Helical" evidence="11">
    <location>
        <begin position="26"/>
        <end position="53"/>
    </location>
</feature>
<organism evidence="14 15">
    <name type="scientific">Insolitispirillum peregrinum</name>
    <dbReference type="NCBI Taxonomy" id="80876"/>
    <lineage>
        <taxon>Bacteria</taxon>
        <taxon>Pseudomonadati</taxon>
        <taxon>Pseudomonadota</taxon>
        <taxon>Alphaproteobacteria</taxon>
        <taxon>Rhodospirillales</taxon>
        <taxon>Novispirillaceae</taxon>
        <taxon>Insolitispirillum</taxon>
    </lineage>
</organism>
<dbReference type="SUPFAM" id="SSF55874">
    <property type="entry name" value="ATPase domain of HSP90 chaperone/DNA topoisomerase II/histidine kinase"/>
    <property type="match status" value="1"/>
</dbReference>
<dbReference type="RefSeq" id="WP_076399801.1">
    <property type="nucleotide sequence ID" value="NZ_FTOA01000003.1"/>
</dbReference>
<dbReference type="OrthoDB" id="9809567at2"/>
<evidence type="ECO:0000256" key="1">
    <source>
        <dbReference type="ARBA" id="ARBA00000085"/>
    </source>
</evidence>
<keyword evidence="9" id="KW-0902">Two-component regulatory system</keyword>
<evidence type="ECO:0000256" key="8">
    <source>
        <dbReference type="ARBA" id="ARBA00022989"/>
    </source>
</evidence>
<dbReference type="EMBL" id="FTOA01000003">
    <property type="protein sequence ID" value="SIS69811.1"/>
    <property type="molecule type" value="Genomic_DNA"/>
</dbReference>
<dbReference type="InterPro" id="IPR036890">
    <property type="entry name" value="HATPase_C_sf"/>
</dbReference>
<dbReference type="Gene3D" id="1.10.287.130">
    <property type="match status" value="1"/>
</dbReference>
<dbReference type="PANTHER" id="PTHR45436">
    <property type="entry name" value="SENSOR HISTIDINE KINASE YKOH"/>
    <property type="match status" value="1"/>
</dbReference>
<dbReference type="PROSITE" id="PS50109">
    <property type="entry name" value="HIS_KIN"/>
    <property type="match status" value="1"/>
</dbReference>
<evidence type="ECO:0000313" key="14">
    <source>
        <dbReference type="EMBL" id="SIS69811.1"/>
    </source>
</evidence>
<proteinExistence type="predicted"/>
<evidence type="ECO:0000256" key="10">
    <source>
        <dbReference type="ARBA" id="ARBA00023136"/>
    </source>
</evidence>
<feature type="domain" description="Histidine kinase" evidence="12">
    <location>
        <begin position="266"/>
        <end position="473"/>
    </location>
</feature>
<feature type="transmembrane region" description="Helical" evidence="11">
    <location>
        <begin position="187"/>
        <end position="210"/>
    </location>
</feature>
<dbReference type="STRING" id="80876.SAMN05421779_103159"/>
<dbReference type="Pfam" id="PF02518">
    <property type="entry name" value="HATPase_c"/>
    <property type="match status" value="1"/>
</dbReference>
<dbReference type="InterPro" id="IPR005467">
    <property type="entry name" value="His_kinase_dom"/>
</dbReference>
<dbReference type="InterPro" id="IPR003660">
    <property type="entry name" value="HAMP_dom"/>
</dbReference>
<feature type="domain" description="HAMP" evidence="13">
    <location>
        <begin position="207"/>
        <end position="258"/>
    </location>
</feature>
<protein>
    <recommendedName>
        <fullName evidence="3">histidine kinase</fullName>
        <ecNumber evidence="3">2.7.13.3</ecNumber>
    </recommendedName>
</protein>
<dbReference type="SMART" id="SM00387">
    <property type="entry name" value="HATPase_c"/>
    <property type="match status" value="1"/>
</dbReference>
<dbReference type="Proteomes" id="UP000185678">
    <property type="component" value="Unassembled WGS sequence"/>
</dbReference>
<name>A0A1N7L7Q5_9PROT</name>
<dbReference type="InterPro" id="IPR003594">
    <property type="entry name" value="HATPase_dom"/>
</dbReference>
<evidence type="ECO:0000256" key="2">
    <source>
        <dbReference type="ARBA" id="ARBA00004370"/>
    </source>
</evidence>
<evidence type="ECO:0000256" key="9">
    <source>
        <dbReference type="ARBA" id="ARBA00023012"/>
    </source>
</evidence>